<name>A0A177TP96_9BASI</name>
<feature type="transmembrane region" description="Helical" evidence="2">
    <location>
        <begin position="78"/>
        <end position="97"/>
    </location>
</feature>
<dbReference type="AlphaFoldDB" id="A0A177TP96"/>
<keyword evidence="4" id="KW-1185">Reference proteome</keyword>
<feature type="compositionally biased region" description="Polar residues" evidence="1">
    <location>
        <begin position="310"/>
        <end position="320"/>
    </location>
</feature>
<dbReference type="Proteomes" id="UP000077521">
    <property type="component" value="Unassembled WGS sequence"/>
</dbReference>
<feature type="compositionally biased region" description="Low complexity" evidence="1">
    <location>
        <begin position="587"/>
        <end position="599"/>
    </location>
</feature>
<gene>
    <name evidence="3" type="ORF">A4X13_0g2813</name>
</gene>
<feature type="transmembrane region" description="Helical" evidence="2">
    <location>
        <begin position="103"/>
        <end position="128"/>
    </location>
</feature>
<accession>A0A177TP96</accession>
<sequence length="652" mass="68990">MSSYRKPSSSWPATSASALSIVNASALVAAGTLNLLKSQSYTPTVISIVTFVAQACIVLDTVLFCLSSRRNDRVQQRLFFNGGVGLALALILLVPRFETTQERIILILCIVAGASSLLMLGAGACLLASGRYRHGHHAEDEAEEGERQQLDEDVSPRSMYTDLKASPTLTNHSVTQWLPKEPTVGGAQSQFSSHQLSDSRLFETDPPAAQNEIEIEGLLSNPPHTSSAGRNPPPSDMAFPTNSNALGLSCQAPYNNRRKGSAPFLCSADGTGYNTDDFRPMMHPNTNAFTASTPDLGSASLLYNNNDAYTAPSSPRSFTTAPALPSRPASRGDNITTAANLPSQQRTAARLVRTPTTFRTNFHHPLDVEPVTATTPEGADDDTNGLTPEQGLALGRTLPNGSQERLALEAKATATFGGNLTSPSIPSPPGSRRVSTSSNGQRMITSPTLPGSWQPWISSPLAAPSRSSSSGDDASRRPSSSSHRTTPQSEPATRRWAVNTSGSTPSPTFRFLSEWTKKGFAPLMPASSNVNAGSTETTKYGEGGDPSRSADKVKPGLRATTADSTLTFFPAETRHGSQVFATPSRPTTGNSTIGSTSGSQASPRMVCVAGVALSMDDEDEDGDEDEDNDEDGAGDGPNESDALQGPWRKSTD</sequence>
<feature type="compositionally biased region" description="Acidic residues" evidence="1">
    <location>
        <begin position="615"/>
        <end position="633"/>
    </location>
</feature>
<comment type="caution">
    <text evidence="3">The sequence shown here is derived from an EMBL/GenBank/DDBJ whole genome shotgun (WGS) entry which is preliminary data.</text>
</comment>
<feature type="compositionally biased region" description="Polar residues" evidence="1">
    <location>
        <begin position="526"/>
        <end position="538"/>
    </location>
</feature>
<reference evidence="3" key="1">
    <citation type="submission" date="2016-04" db="EMBL/GenBank/DDBJ databases">
        <authorList>
            <person name="Nguyen H.D."/>
            <person name="Samba Siva P."/>
            <person name="Cullis J."/>
            <person name="Levesque C.A."/>
            <person name="Hambleton S."/>
        </authorList>
    </citation>
    <scope>NUCLEOTIDE SEQUENCE</scope>
    <source>
        <strain evidence="3">DAOMC 236416</strain>
    </source>
</reference>
<feature type="compositionally biased region" description="Polar residues" evidence="1">
    <location>
        <begin position="498"/>
        <end position="507"/>
    </location>
</feature>
<feature type="compositionally biased region" description="Polar residues" evidence="1">
    <location>
        <begin position="333"/>
        <end position="347"/>
    </location>
</feature>
<feature type="region of interest" description="Disordered" evidence="1">
    <location>
        <begin position="522"/>
        <end position="557"/>
    </location>
</feature>
<evidence type="ECO:0000313" key="3">
    <source>
        <dbReference type="EMBL" id="KAE8256132.1"/>
    </source>
</evidence>
<feature type="region of interest" description="Disordered" evidence="1">
    <location>
        <begin position="179"/>
        <end position="200"/>
    </location>
</feature>
<feature type="transmembrane region" description="Helical" evidence="2">
    <location>
        <begin position="46"/>
        <end position="66"/>
    </location>
</feature>
<dbReference type="EMBL" id="LWDF02000142">
    <property type="protein sequence ID" value="KAE8256132.1"/>
    <property type="molecule type" value="Genomic_DNA"/>
</dbReference>
<feature type="region of interest" description="Disordered" evidence="1">
    <location>
        <begin position="218"/>
        <end position="244"/>
    </location>
</feature>
<evidence type="ECO:0000256" key="1">
    <source>
        <dbReference type="SAM" id="MobiDB-lite"/>
    </source>
</evidence>
<protein>
    <submittedName>
        <fullName evidence="3">Uncharacterized protein</fullName>
    </submittedName>
</protein>
<reference evidence="3" key="2">
    <citation type="journal article" date="2019" name="IMA Fungus">
        <title>Genome sequencing and comparison of five Tilletia species to identify candidate genes for the detection of regulated species infecting wheat.</title>
        <authorList>
            <person name="Nguyen H.D.T."/>
            <person name="Sultana T."/>
            <person name="Kesanakurti P."/>
            <person name="Hambleton S."/>
        </authorList>
    </citation>
    <scope>NUCLEOTIDE SEQUENCE</scope>
    <source>
        <strain evidence="3">DAOMC 236416</strain>
    </source>
</reference>
<feature type="region of interest" description="Disordered" evidence="1">
    <location>
        <begin position="361"/>
        <end position="397"/>
    </location>
</feature>
<feature type="compositionally biased region" description="Polar residues" evidence="1">
    <location>
        <begin position="186"/>
        <end position="198"/>
    </location>
</feature>
<feature type="region of interest" description="Disordered" evidence="1">
    <location>
        <begin position="414"/>
        <end position="510"/>
    </location>
</feature>
<evidence type="ECO:0000313" key="4">
    <source>
        <dbReference type="Proteomes" id="UP000077521"/>
    </source>
</evidence>
<evidence type="ECO:0000256" key="2">
    <source>
        <dbReference type="SAM" id="Phobius"/>
    </source>
</evidence>
<feature type="compositionally biased region" description="Low complexity" evidence="1">
    <location>
        <begin position="458"/>
        <end position="482"/>
    </location>
</feature>
<proteinExistence type="predicted"/>
<feature type="region of interest" description="Disordered" evidence="1">
    <location>
        <begin position="310"/>
        <end position="348"/>
    </location>
</feature>
<keyword evidence="2" id="KW-1133">Transmembrane helix</keyword>
<keyword evidence="2" id="KW-0472">Membrane</keyword>
<keyword evidence="2" id="KW-0812">Transmembrane</keyword>
<feature type="region of interest" description="Disordered" evidence="1">
    <location>
        <begin position="573"/>
        <end position="652"/>
    </location>
</feature>
<feature type="compositionally biased region" description="Polar residues" evidence="1">
    <location>
        <begin position="433"/>
        <end position="457"/>
    </location>
</feature>
<organism evidence="3 4">
    <name type="scientific">Tilletia indica</name>
    <dbReference type="NCBI Taxonomy" id="43049"/>
    <lineage>
        <taxon>Eukaryota</taxon>
        <taxon>Fungi</taxon>
        <taxon>Dikarya</taxon>
        <taxon>Basidiomycota</taxon>
        <taxon>Ustilaginomycotina</taxon>
        <taxon>Exobasidiomycetes</taxon>
        <taxon>Tilletiales</taxon>
        <taxon>Tilletiaceae</taxon>
        <taxon>Tilletia</taxon>
    </lineage>
</organism>